<dbReference type="OrthoDB" id="5280830at2759"/>
<reference evidence="2" key="1">
    <citation type="journal article" date="2017" name="Genome Biol.">
        <title>Comparative genomics reveals high biological diversity and specific adaptations in the industrially and medically important fungal genus Aspergillus.</title>
        <authorList>
            <person name="de Vries R.P."/>
            <person name="Riley R."/>
            <person name="Wiebenga A."/>
            <person name="Aguilar-Osorio G."/>
            <person name="Amillis S."/>
            <person name="Uchima C.A."/>
            <person name="Anderluh G."/>
            <person name="Asadollahi M."/>
            <person name="Askin M."/>
            <person name="Barry K."/>
            <person name="Battaglia E."/>
            <person name="Bayram O."/>
            <person name="Benocci T."/>
            <person name="Braus-Stromeyer S.A."/>
            <person name="Caldana C."/>
            <person name="Canovas D."/>
            <person name="Cerqueira G.C."/>
            <person name="Chen F."/>
            <person name="Chen W."/>
            <person name="Choi C."/>
            <person name="Clum A."/>
            <person name="Dos Santos R.A."/>
            <person name="Damasio A.R."/>
            <person name="Diallinas G."/>
            <person name="Emri T."/>
            <person name="Fekete E."/>
            <person name="Flipphi M."/>
            <person name="Freyberg S."/>
            <person name="Gallo A."/>
            <person name="Gournas C."/>
            <person name="Habgood R."/>
            <person name="Hainaut M."/>
            <person name="Harispe M.L."/>
            <person name="Henrissat B."/>
            <person name="Hilden K.S."/>
            <person name="Hope R."/>
            <person name="Hossain A."/>
            <person name="Karabika E."/>
            <person name="Karaffa L."/>
            <person name="Karanyi Z."/>
            <person name="Krasevec N."/>
            <person name="Kuo A."/>
            <person name="Kusch H."/>
            <person name="LaButti K."/>
            <person name="Lagendijk E.L."/>
            <person name="Lapidus A."/>
            <person name="Levasseur A."/>
            <person name="Lindquist E."/>
            <person name="Lipzen A."/>
            <person name="Logrieco A.F."/>
            <person name="MacCabe A."/>
            <person name="Maekelae M.R."/>
            <person name="Malavazi I."/>
            <person name="Melin P."/>
            <person name="Meyer V."/>
            <person name="Mielnichuk N."/>
            <person name="Miskei M."/>
            <person name="Molnar A.P."/>
            <person name="Mule G."/>
            <person name="Ngan C.Y."/>
            <person name="Orejas M."/>
            <person name="Orosz E."/>
            <person name="Ouedraogo J.P."/>
            <person name="Overkamp K.M."/>
            <person name="Park H.-S."/>
            <person name="Perrone G."/>
            <person name="Piumi F."/>
            <person name="Punt P.J."/>
            <person name="Ram A.F."/>
            <person name="Ramon A."/>
            <person name="Rauscher S."/>
            <person name="Record E."/>
            <person name="Riano-Pachon D.M."/>
            <person name="Robert V."/>
            <person name="Roehrig J."/>
            <person name="Ruller R."/>
            <person name="Salamov A."/>
            <person name="Salih N.S."/>
            <person name="Samson R.A."/>
            <person name="Sandor E."/>
            <person name="Sanguinetti M."/>
            <person name="Schuetze T."/>
            <person name="Sepcic K."/>
            <person name="Shelest E."/>
            <person name="Sherlock G."/>
            <person name="Sophianopoulou V."/>
            <person name="Squina F.M."/>
            <person name="Sun H."/>
            <person name="Susca A."/>
            <person name="Todd R.B."/>
            <person name="Tsang A."/>
            <person name="Unkles S.E."/>
            <person name="van de Wiele N."/>
            <person name="van Rossen-Uffink D."/>
            <person name="Oliveira J.V."/>
            <person name="Vesth T.C."/>
            <person name="Visser J."/>
            <person name="Yu J.-H."/>
            <person name="Zhou M."/>
            <person name="Andersen M.R."/>
            <person name="Archer D.B."/>
            <person name="Baker S.E."/>
            <person name="Benoit I."/>
            <person name="Brakhage A.A."/>
            <person name="Braus G.H."/>
            <person name="Fischer R."/>
            <person name="Frisvad J.C."/>
            <person name="Goldman G.H."/>
            <person name="Houbraken J."/>
            <person name="Oakley B."/>
            <person name="Pocsi I."/>
            <person name="Scazzocchio C."/>
            <person name="Seiboth B."/>
            <person name="vanKuyk P.A."/>
            <person name="Wortman J."/>
            <person name="Dyer P.S."/>
            <person name="Grigoriev I.V."/>
        </authorList>
    </citation>
    <scope>NUCLEOTIDE SEQUENCE [LARGE SCALE GENOMIC DNA]</scope>
    <source>
        <strain evidence="2">CBS 516.65</strain>
    </source>
</reference>
<name>A0A1L9VV06_ASPGL</name>
<dbReference type="EMBL" id="KV878890">
    <property type="protein sequence ID" value="OJJ87726.1"/>
    <property type="molecule type" value="Genomic_DNA"/>
</dbReference>
<protein>
    <submittedName>
        <fullName evidence="1">Uncharacterized protein</fullName>
    </submittedName>
</protein>
<keyword evidence="2" id="KW-1185">Reference proteome</keyword>
<dbReference type="GeneID" id="34458418"/>
<dbReference type="RefSeq" id="XP_022404409.1">
    <property type="nucleotide sequence ID" value="XM_022542157.1"/>
</dbReference>
<proteinExistence type="predicted"/>
<organism evidence="1 2">
    <name type="scientific">Aspergillus glaucus CBS 516.65</name>
    <dbReference type="NCBI Taxonomy" id="1160497"/>
    <lineage>
        <taxon>Eukaryota</taxon>
        <taxon>Fungi</taxon>
        <taxon>Dikarya</taxon>
        <taxon>Ascomycota</taxon>
        <taxon>Pezizomycotina</taxon>
        <taxon>Eurotiomycetes</taxon>
        <taxon>Eurotiomycetidae</taxon>
        <taxon>Eurotiales</taxon>
        <taxon>Aspergillaceae</taxon>
        <taxon>Aspergillus</taxon>
        <taxon>Aspergillus subgen. Aspergillus</taxon>
    </lineage>
</organism>
<evidence type="ECO:0000313" key="1">
    <source>
        <dbReference type="EMBL" id="OJJ87726.1"/>
    </source>
</evidence>
<sequence length="144" mass="16526">MLSECLCSVTLPKLFETIHASGILGPCMVEELEEFMNSGLKTTIFQNPQERAGVLEPDGYPVPNQNYFGFWLPHGLNAFNYVEQIKRCLARFNRIDAAFREVEDIPQNRLWLEHEQVAFFEQSPELVPGFKNDRPDSMVDSSEL</sequence>
<gene>
    <name evidence="1" type="ORF">ASPGLDRAFT_1505296</name>
</gene>
<dbReference type="Proteomes" id="UP000184300">
    <property type="component" value="Unassembled WGS sequence"/>
</dbReference>
<dbReference type="VEuPathDB" id="FungiDB:ASPGLDRAFT_1505296"/>
<accession>A0A1L9VV06</accession>
<dbReference type="AlphaFoldDB" id="A0A1L9VV06"/>
<evidence type="ECO:0000313" key="2">
    <source>
        <dbReference type="Proteomes" id="UP000184300"/>
    </source>
</evidence>